<evidence type="ECO:0000256" key="1">
    <source>
        <dbReference type="ARBA" id="ARBA00022737"/>
    </source>
</evidence>
<dbReference type="Proteomes" id="UP000262583">
    <property type="component" value="Chromosome"/>
</dbReference>
<dbReference type="KEGG" id="schv:BRCON_1668"/>
<dbReference type="InterPro" id="IPR019734">
    <property type="entry name" value="TPR_rpt"/>
</dbReference>
<feature type="repeat" description="TPR" evidence="3">
    <location>
        <begin position="406"/>
        <end position="439"/>
    </location>
</feature>
<dbReference type="InterPro" id="IPR011990">
    <property type="entry name" value="TPR-like_helical_dom_sf"/>
</dbReference>
<evidence type="ECO:0000313" key="6">
    <source>
        <dbReference type="EMBL" id="AXA36445.1"/>
    </source>
</evidence>
<proteinExistence type="predicted"/>
<dbReference type="PANTHER" id="PTHR45586:SF1">
    <property type="entry name" value="LIPOPOLYSACCHARIDE ASSEMBLY PROTEIN B"/>
    <property type="match status" value="1"/>
</dbReference>
<organism evidence="6 7">
    <name type="scientific">Sumerlaea chitinivorans</name>
    <dbReference type="NCBI Taxonomy" id="2250252"/>
    <lineage>
        <taxon>Bacteria</taxon>
        <taxon>Candidatus Sumerlaeota</taxon>
        <taxon>Candidatus Sumerlaeia</taxon>
        <taxon>Candidatus Sumerlaeales</taxon>
        <taxon>Candidatus Sumerlaeaceae</taxon>
        <taxon>Candidatus Sumerlaea</taxon>
    </lineage>
</organism>
<feature type="transmembrane region" description="Helical" evidence="5">
    <location>
        <begin position="34"/>
        <end position="58"/>
    </location>
</feature>
<evidence type="ECO:0000256" key="2">
    <source>
        <dbReference type="ARBA" id="ARBA00022803"/>
    </source>
</evidence>
<dbReference type="EMBL" id="CP030759">
    <property type="protein sequence ID" value="AXA36445.1"/>
    <property type="molecule type" value="Genomic_DNA"/>
</dbReference>
<dbReference type="Gene3D" id="1.25.40.10">
    <property type="entry name" value="Tetratricopeptide repeat domain"/>
    <property type="match status" value="3"/>
</dbReference>
<dbReference type="Pfam" id="PF13432">
    <property type="entry name" value="TPR_16"/>
    <property type="match status" value="1"/>
</dbReference>
<keyword evidence="2 3" id="KW-0802">TPR repeat</keyword>
<accession>A0A2Z4Y7Q4</accession>
<dbReference type="SMART" id="SM00028">
    <property type="entry name" value="TPR"/>
    <property type="match status" value="4"/>
</dbReference>
<gene>
    <name evidence="6" type="ORF">BRCON_1668</name>
</gene>
<evidence type="ECO:0000256" key="5">
    <source>
        <dbReference type="SAM" id="Phobius"/>
    </source>
</evidence>
<reference evidence="6 7" key="1">
    <citation type="submission" date="2018-05" db="EMBL/GenBank/DDBJ databases">
        <title>A metagenomic window into the 2 km-deep terrestrial subsurface aquifer revealed taxonomically and functionally diverse microbial community comprising novel uncultured bacterial lineages.</title>
        <authorList>
            <person name="Kadnikov V.V."/>
            <person name="Mardanov A.V."/>
            <person name="Beletsky A.V."/>
            <person name="Banks D."/>
            <person name="Pimenov N.V."/>
            <person name="Frank Y.A."/>
            <person name="Karnachuk O.V."/>
            <person name="Ravin N.V."/>
        </authorList>
    </citation>
    <scope>NUCLEOTIDE SEQUENCE [LARGE SCALE GENOMIC DNA]</scope>
    <source>
        <strain evidence="6">BY</strain>
    </source>
</reference>
<keyword evidence="4" id="KW-0175">Coiled coil</keyword>
<dbReference type="SUPFAM" id="SSF48452">
    <property type="entry name" value="TPR-like"/>
    <property type="match status" value="3"/>
</dbReference>
<protein>
    <submittedName>
        <fullName evidence="6">Chromosomal replication initiator protein DnaA</fullName>
    </submittedName>
</protein>
<sequence length="842" mass="96594">MLAFAANVAGAYLNYVIWSDGATNRDLYETLIEYGSLTAGGIAFLCIGLTALAYALGLDMRRAQRPRVRTFVLALSFFLFLAGYFLGRFQVSPENFVAFAVAGVLVVGFAVGWLHAERMLGRFALRLATTAFESAPTSIALLWTRLALMLLPSNRQAENLLGMCLARLGKCQNAQDLLQQAYEDGARDPDLCRALAHAAEACGDLEGAARYYEDAYHQAPSQNLFRKLITLWSETGQKTKAIAAIKGLPLEDRRRWTETLLDLAFETNDVATIRELAREFEREGVPFNRAKACYYRLLEQHPRDVESLEALVELCYQNGELDEQRQLLERLVLIQPENPGYRRALIEICRLKGLRDDILAQLDMLVELRAANHEEKLEVLNEHFALANYGRVERLVRTEADLIRSMEARYLLAASYYETDRLEEALEELKAARSLQEDDDQEIRGKITGLESRIRQRLTQKELEELERKVQKHPDDLDIRFEYYDRLVALGFTERVVVGLEELLSRQPELRDRVVEELEKMLARHGKNFRLLNYLADINFREQNWDKVFELHEMMAADALHPEKILHEGALKILRGKPDHCPSLLYLARYEADHGSEVRALDYLSRYREAGGAVTPEVLELEFKLYCAIRDLEHAKETGIELLKHRPNDKQLLTQLAEFAAGERRYEEALTYLARVLALDAENVEIRRRMRELEEAQRRARMEELKRLLDDSPPNAPVLHMELGDLAHDFGMLNDAIVHYQRAAQDPALHNVALAKLAYVLASKGLFNEAEETLRDVELRVDQQADEQAKLKALLYRTAELMEEDKEFQLALQLYKRVFRVDAGYREVVSKIERLQRLGQKA</sequence>
<keyword evidence="5" id="KW-1133">Transmembrane helix</keyword>
<evidence type="ECO:0000256" key="3">
    <source>
        <dbReference type="PROSITE-ProRule" id="PRU00339"/>
    </source>
</evidence>
<dbReference type="PANTHER" id="PTHR45586">
    <property type="entry name" value="TPR REPEAT-CONTAINING PROTEIN PA4667"/>
    <property type="match status" value="1"/>
</dbReference>
<dbReference type="PROSITE" id="PS50005">
    <property type="entry name" value="TPR"/>
    <property type="match status" value="1"/>
</dbReference>
<keyword evidence="5" id="KW-0472">Membrane</keyword>
<feature type="transmembrane region" description="Helical" evidence="5">
    <location>
        <begin position="70"/>
        <end position="90"/>
    </location>
</feature>
<evidence type="ECO:0000313" key="7">
    <source>
        <dbReference type="Proteomes" id="UP000262583"/>
    </source>
</evidence>
<dbReference type="AlphaFoldDB" id="A0A2Z4Y7Q4"/>
<keyword evidence="1" id="KW-0677">Repeat</keyword>
<feature type="coiled-coil region" evidence="4">
    <location>
        <begin position="676"/>
        <end position="706"/>
    </location>
</feature>
<feature type="transmembrane region" description="Helical" evidence="5">
    <location>
        <begin position="96"/>
        <end position="116"/>
    </location>
</feature>
<name>A0A2Z4Y7Q4_SUMC1</name>
<keyword evidence="5" id="KW-0812">Transmembrane</keyword>
<evidence type="ECO:0000256" key="4">
    <source>
        <dbReference type="SAM" id="Coils"/>
    </source>
</evidence>
<feature type="transmembrane region" description="Helical" evidence="5">
    <location>
        <begin position="123"/>
        <end position="143"/>
    </location>
</feature>
<dbReference type="InterPro" id="IPR051012">
    <property type="entry name" value="CellSynth/LPSAsmb/PSIAsmb"/>
</dbReference>